<evidence type="ECO:0000256" key="3">
    <source>
        <dbReference type="PROSITE-ProRule" id="PRU00460"/>
    </source>
</evidence>
<comment type="caution">
    <text evidence="3">Lacks conserved residue(s) required for the propagation of feature annotation.</text>
</comment>
<keyword evidence="2 3" id="KW-0424">Laminin EGF-like domain</keyword>
<dbReference type="Proteomes" id="UP001434883">
    <property type="component" value="Unassembled WGS sequence"/>
</dbReference>
<feature type="disulfide bond" evidence="3">
    <location>
        <begin position="4"/>
        <end position="21"/>
    </location>
</feature>
<dbReference type="InterPro" id="IPR002049">
    <property type="entry name" value="LE_dom"/>
</dbReference>
<keyword evidence="1 3" id="KW-1015">Disulfide bond</keyword>
<dbReference type="PROSITE" id="PS50027">
    <property type="entry name" value="EGF_LAM_2"/>
    <property type="match status" value="1"/>
</dbReference>
<proteinExistence type="predicted"/>
<dbReference type="Pfam" id="PF00053">
    <property type="entry name" value="EGF_laminin"/>
    <property type="match status" value="2"/>
</dbReference>
<protein>
    <recommendedName>
        <fullName evidence="4">Laminin EGF-like domain-containing protein</fullName>
    </recommendedName>
</protein>
<dbReference type="PANTHER" id="PTHR10574:SF406">
    <property type="entry name" value="LAMININ SUBUNIT ALPHA 5"/>
    <property type="match status" value="1"/>
</dbReference>
<feature type="non-terminal residue" evidence="5">
    <location>
        <position position="1"/>
    </location>
</feature>
<feature type="disulfide bond" evidence="3">
    <location>
        <begin position="2"/>
        <end position="14"/>
    </location>
</feature>
<dbReference type="EMBL" id="JAHRIN010016850">
    <property type="protein sequence ID" value="MEQ2196362.1"/>
    <property type="molecule type" value="Genomic_DNA"/>
</dbReference>
<dbReference type="PROSITE" id="PS01248">
    <property type="entry name" value="EGF_LAM_1"/>
    <property type="match status" value="1"/>
</dbReference>
<evidence type="ECO:0000313" key="5">
    <source>
        <dbReference type="EMBL" id="MEQ2196362.1"/>
    </source>
</evidence>
<dbReference type="PRINTS" id="PR00011">
    <property type="entry name" value="EGFLAMININ"/>
</dbReference>
<dbReference type="CDD" id="cd00055">
    <property type="entry name" value="EGF_Lam"/>
    <property type="match status" value="2"/>
</dbReference>
<dbReference type="PANTHER" id="PTHR10574">
    <property type="entry name" value="NETRIN/LAMININ-RELATED"/>
    <property type="match status" value="1"/>
</dbReference>
<dbReference type="SMART" id="SM00180">
    <property type="entry name" value="EGF_Lam"/>
    <property type="match status" value="2"/>
</dbReference>
<dbReference type="Gene3D" id="2.10.25.10">
    <property type="entry name" value="Laminin"/>
    <property type="match status" value="2"/>
</dbReference>
<evidence type="ECO:0000256" key="1">
    <source>
        <dbReference type="ARBA" id="ARBA00023157"/>
    </source>
</evidence>
<dbReference type="SUPFAM" id="SSF57196">
    <property type="entry name" value="EGF/Laminin"/>
    <property type="match status" value="2"/>
</dbReference>
<accession>A0ABV0QLK2</accession>
<evidence type="ECO:0000313" key="6">
    <source>
        <dbReference type="Proteomes" id="UP001434883"/>
    </source>
</evidence>
<dbReference type="InterPro" id="IPR050440">
    <property type="entry name" value="Laminin/Netrin_ECM"/>
</dbReference>
<comment type="caution">
    <text evidence="5">The sequence shown here is derived from an EMBL/GenBank/DDBJ whole genome shotgun (WGS) entry which is preliminary data.</text>
</comment>
<sequence>TCQCNIHGSYKGTCDPTTGQCSCKPGVGGQKCDRCEPGFWNFRAIVTEGMSGCTRKDCDPTGSVRDDCEQMSGLCSCKTGVKGLKCNVCPDGSKMGVNGCDNGLVTDSPLAWQWRCGLCVISPSIAAQGRQDKDTLQQDLLSIKPSGDEEPGEHSGPQTDTENLLISSLRCGRTTGCCAVAALLLISRVAGCELAFALPPPITMPQLRLLSHPLFARTASRHPASALRRANAQQAALWLNCRAKPKGLNA</sequence>
<gene>
    <name evidence="5" type="ORF">XENOCAPTIV_020702</name>
</gene>
<keyword evidence="6" id="KW-1185">Reference proteome</keyword>
<name>A0ABV0QLK2_9TELE</name>
<reference evidence="5 6" key="1">
    <citation type="submission" date="2021-06" db="EMBL/GenBank/DDBJ databases">
        <authorList>
            <person name="Palmer J.M."/>
        </authorList>
    </citation>
    <scope>NUCLEOTIDE SEQUENCE [LARGE SCALE GENOMIC DNA]</scope>
    <source>
        <strain evidence="5 6">XC_2019</strain>
        <tissue evidence="5">Muscle</tissue>
    </source>
</reference>
<organism evidence="5 6">
    <name type="scientific">Xenoophorus captivus</name>
    <dbReference type="NCBI Taxonomy" id="1517983"/>
    <lineage>
        <taxon>Eukaryota</taxon>
        <taxon>Metazoa</taxon>
        <taxon>Chordata</taxon>
        <taxon>Craniata</taxon>
        <taxon>Vertebrata</taxon>
        <taxon>Euteleostomi</taxon>
        <taxon>Actinopterygii</taxon>
        <taxon>Neopterygii</taxon>
        <taxon>Teleostei</taxon>
        <taxon>Neoteleostei</taxon>
        <taxon>Acanthomorphata</taxon>
        <taxon>Ovalentaria</taxon>
        <taxon>Atherinomorphae</taxon>
        <taxon>Cyprinodontiformes</taxon>
        <taxon>Goodeidae</taxon>
        <taxon>Xenoophorus</taxon>
    </lineage>
</organism>
<evidence type="ECO:0000259" key="4">
    <source>
        <dbReference type="PROSITE" id="PS50027"/>
    </source>
</evidence>
<feature type="disulfide bond" evidence="3">
    <location>
        <begin position="23"/>
        <end position="32"/>
    </location>
</feature>
<feature type="domain" description="Laminin EGF-like" evidence="4">
    <location>
        <begin position="2"/>
        <end position="55"/>
    </location>
</feature>
<evidence type="ECO:0000256" key="2">
    <source>
        <dbReference type="ARBA" id="ARBA00023292"/>
    </source>
</evidence>